<dbReference type="Pfam" id="PF00385">
    <property type="entry name" value="Chromo"/>
    <property type="match status" value="1"/>
</dbReference>
<evidence type="ECO:0000313" key="3">
    <source>
        <dbReference type="EMBL" id="RVW82473.1"/>
    </source>
</evidence>
<dbReference type="InterPro" id="IPR000953">
    <property type="entry name" value="Chromo/chromo_shadow_dom"/>
</dbReference>
<dbReference type="AlphaFoldDB" id="A0A438HDE0"/>
<organism evidence="3 4">
    <name type="scientific">Vitis vinifera</name>
    <name type="common">Grape</name>
    <dbReference type="NCBI Taxonomy" id="29760"/>
    <lineage>
        <taxon>Eukaryota</taxon>
        <taxon>Viridiplantae</taxon>
        <taxon>Streptophyta</taxon>
        <taxon>Embryophyta</taxon>
        <taxon>Tracheophyta</taxon>
        <taxon>Spermatophyta</taxon>
        <taxon>Magnoliopsida</taxon>
        <taxon>eudicotyledons</taxon>
        <taxon>Gunneridae</taxon>
        <taxon>Pentapetalae</taxon>
        <taxon>rosids</taxon>
        <taxon>Vitales</taxon>
        <taxon>Vitaceae</taxon>
        <taxon>Viteae</taxon>
        <taxon>Vitis</taxon>
    </lineage>
</organism>
<dbReference type="InterPro" id="IPR016197">
    <property type="entry name" value="Chromo-like_dom_sf"/>
</dbReference>
<proteinExistence type="predicted"/>
<dbReference type="Proteomes" id="UP000288805">
    <property type="component" value="Unassembled WGS sequence"/>
</dbReference>
<dbReference type="InterPro" id="IPR023780">
    <property type="entry name" value="Chromo_domain"/>
</dbReference>
<dbReference type="SUPFAM" id="SSF54160">
    <property type="entry name" value="Chromo domain-like"/>
    <property type="match status" value="1"/>
</dbReference>
<evidence type="ECO:0000313" key="4">
    <source>
        <dbReference type="Proteomes" id="UP000288805"/>
    </source>
</evidence>
<name>A0A438HDE0_VITVI</name>
<evidence type="ECO:0000259" key="2">
    <source>
        <dbReference type="PROSITE" id="PS50013"/>
    </source>
</evidence>
<gene>
    <name evidence="3" type="ORF">CK203_046256</name>
</gene>
<dbReference type="Gene3D" id="2.40.50.40">
    <property type="match status" value="1"/>
</dbReference>
<dbReference type="InterPro" id="IPR056924">
    <property type="entry name" value="SH3_Tf2-1"/>
</dbReference>
<feature type="region of interest" description="Disordered" evidence="1">
    <location>
        <begin position="234"/>
        <end position="257"/>
    </location>
</feature>
<dbReference type="PANTHER" id="PTHR46148">
    <property type="entry name" value="CHROMO DOMAIN-CONTAINING PROTEIN"/>
    <property type="match status" value="1"/>
</dbReference>
<dbReference type="CDD" id="cd00024">
    <property type="entry name" value="CD_CSD"/>
    <property type="match status" value="1"/>
</dbReference>
<dbReference type="PROSITE" id="PS50013">
    <property type="entry name" value="CHROMO_2"/>
    <property type="match status" value="1"/>
</dbReference>
<dbReference type="PANTHER" id="PTHR46148:SF52">
    <property type="entry name" value="OS04G0603800 PROTEIN"/>
    <property type="match status" value="1"/>
</dbReference>
<dbReference type="Pfam" id="PF24626">
    <property type="entry name" value="SH3_Tf2-1"/>
    <property type="match status" value="1"/>
</dbReference>
<feature type="domain" description="Chromo" evidence="2">
    <location>
        <begin position="121"/>
        <end position="191"/>
    </location>
</feature>
<accession>A0A438HDE0</accession>
<reference evidence="3 4" key="1">
    <citation type="journal article" date="2018" name="PLoS Genet.">
        <title>Population sequencing reveals clonal diversity and ancestral inbreeding in the grapevine cultivar Chardonnay.</title>
        <authorList>
            <person name="Roach M.J."/>
            <person name="Johnson D.L."/>
            <person name="Bohlmann J."/>
            <person name="van Vuuren H.J."/>
            <person name="Jones S.J."/>
            <person name="Pretorius I.S."/>
            <person name="Schmidt S.A."/>
            <person name="Borneman A.R."/>
        </authorList>
    </citation>
    <scope>NUCLEOTIDE SEQUENCE [LARGE SCALE GENOMIC DNA]</scope>
    <source>
        <strain evidence="4">cv. Chardonnay</strain>
        <tissue evidence="3">Leaf</tissue>
    </source>
</reference>
<protein>
    <recommendedName>
        <fullName evidence="2">Chromo domain-containing protein</fullName>
    </recommendedName>
</protein>
<evidence type="ECO:0000256" key="1">
    <source>
        <dbReference type="SAM" id="MobiDB-lite"/>
    </source>
</evidence>
<comment type="caution">
    <text evidence="3">The sequence shown here is derived from an EMBL/GenBank/DDBJ whole genome shotgun (WGS) entry which is preliminary data.</text>
</comment>
<dbReference type="EMBL" id="QGNW01000239">
    <property type="protein sequence ID" value="RVW82473.1"/>
    <property type="molecule type" value="Genomic_DNA"/>
</dbReference>
<sequence>MFDEARDSLEKVTRRMKKYADRDRRPLEFQVGDKVLLKLTPQIWKKISSKTRQRGLILKYDGPFKVIKRVGQVAYMLKLPERLKLHPTFHVSFLKPYHEDLDVERVQTKRAPPLVMKGFDREIEKILNHRTMGHSKKNWRTDFLVQWKRTSEIEATWERDVTLWQFETMEPCEEVVGELDTHRGAHRGRARRAPRVGQMLTTGEPNAYRARITGEPYVHRERARSALRAHFGRARHAPRAHQMGIAHAPDLGGADEG</sequence>